<dbReference type="PANTHER" id="PTHR12460:SF0">
    <property type="entry name" value="CID DOMAIN-CONTAINING PROTEIN-RELATED"/>
    <property type="match status" value="1"/>
</dbReference>
<feature type="compositionally biased region" description="Basic and acidic residues" evidence="2">
    <location>
        <begin position="479"/>
        <end position="522"/>
    </location>
</feature>
<dbReference type="EnsemblProtists" id="PYU1_T007662">
    <property type="protein sequence ID" value="PYU1_T007662"/>
    <property type="gene ID" value="PYU1_G007646"/>
</dbReference>
<organism evidence="4 5">
    <name type="scientific">Globisporangium ultimum (strain ATCC 200006 / CBS 805.95 / DAOM BR144)</name>
    <name type="common">Pythium ultimum</name>
    <dbReference type="NCBI Taxonomy" id="431595"/>
    <lineage>
        <taxon>Eukaryota</taxon>
        <taxon>Sar</taxon>
        <taxon>Stramenopiles</taxon>
        <taxon>Oomycota</taxon>
        <taxon>Peronosporomycetes</taxon>
        <taxon>Pythiales</taxon>
        <taxon>Pythiaceae</taxon>
        <taxon>Globisporangium</taxon>
    </lineage>
</organism>
<feature type="coiled-coil region" evidence="1">
    <location>
        <begin position="270"/>
        <end position="304"/>
    </location>
</feature>
<dbReference type="EMBL" id="GL376585">
    <property type="status" value="NOT_ANNOTATED_CDS"/>
    <property type="molecule type" value="Genomic_DNA"/>
</dbReference>
<dbReference type="GO" id="GO:0000993">
    <property type="term" value="F:RNA polymerase II complex binding"/>
    <property type="evidence" value="ECO:0007669"/>
    <property type="project" value="TreeGrafter"/>
</dbReference>
<name>K3WRR8_GLOUD</name>
<evidence type="ECO:0000259" key="3">
    <source>
        <dbReference type="PROSITE" id="PS51391"/>
    </source>
</evidence>
<dbReference type="InterPro" id="IPR008942">
    <property type="entry name" value="ENTH_VHS"/>
</dbReference>
<evidence type="ECO:0000313" key="4">
    <source>
        <dbReference type="EnsemblProtists" id="PYU1_T007662"/>
    </source>
</evidence>
<feature type="compositionally biased region" description="Polar residues" evidence="2">
    <location>
        <begin position="363"/>
        <end position="374"/>
    </location>
</feature>
<dbReference type="InParanoid" id="K3WRR8"/>
<feature type="region of interest" description="Disordered" evidence="2">
    <location>
        <begin position="363"/>
        <end position="522"/>
    </location>
</feature>
<dbReference type="eggNOG" id="KOG2669">
    <property type="taxonomic scope" value="Eukaryota"/>
</dbReference>
<dbReference type="InterPro" id="IPR006569">
    <property type="entry name" value="CID_dom"/>
</dbReference>
<sequence length="522" mass="59618">MGGDGGKAYSPEKLEKLLRRAKVTQQSIQMVSHWMLEHRAAMGDMVELWTRLFRDGDTNYQIVNLYIANDAMQVGARKYGKHVAEVFESKLLEVAEFVMAHCDEKVKRCLMKIVGIWKQRNIINAAVLNALQNVCAGKPAFEPVVEIDAMTDVRDERAEHEAFLKQLVSDESIERVLEDMPEVLESEMTVATTQRLQNFVSATISADLLSDRMFQLESSLNNFNQACEAFATKQKSAKAEGGDASYEAVEASRGNIVWELMEQQLFDLDIEKSRDHVQQYRNNLEGQTAKREELLEHLQNLQDADLFTEPLYASSMDTLDDQCHALERLYMVCSEADSIERQREAERQAAYMIANARVEDPFQPQNSYVRSGTSSPGGGASYDYQSYRNSDSSYERGGHERHNSLPILRRHGSAVDSSRSYYGGDSEDRRYGGGGSAQSKRPKLQHTHSLDSYGDRSRWSMESEPRQHSGDSYRSSSYHQDHGRRYESSRYSPPRHERSRSSKWDRAPDDHYDDRRGGGRRW</sequence>
<dbReference type="STRING" id="431595.K3WRR8"/>
<evidence type="ECO:0000256" key="1">
    <source>
        <dbReference type="SAM" id="Coils"/>
    </source>
</evidence>
<keyword evidence="5" id="KW-1185">Reference proteome</keyword>
<reference evidence="5" key="1">
    <citation type="journal article" date="2010" name="Genome Biol.">
        <title>Genome sequence of the necrotrophic plant pathogen Pythium ultimum reveals original pathogenicity mechanisms and effector repertoire.</title>
        <authorList>
            <person name="Levesque C.A."/>
            <person name="Brouwer H."/>
            <person name="Cano L."/>
            <person name="Hamilton J.P."/>
            <person name="Holt C."/>
            <person name="Huitema E."/>
            <person name="Raffaele S."/>
            <person name="Robideau G.P."/>
            <person name="Thines M."/>
            <person name="Win J."/>
            <person name="Zerillo M.M."/>
            <person name="Beakes G.W."/>
            <person name="Boore J.L."/>
            <person name="Busam D."/>
            <person name="Dumas B."/>
            <person name="Ferriera S."/>
            <person name="Fuerstenberg S.I."/>
            <person name="Gachon C.M."/>
            <person name="Gaulin E."/>
            <person name="Govers F."/>
            <person name="Grenville-Briggs L."/>
            <person name="Horner N."/>
            <person name="Hostetler J."/>
            <person name="Jiang R.H."/>
            <person name="Johnson J."/>
            <person name="Krajaejun T."/>
            <person name="Lin H."/>
            <person name="Meijer H.J."/>
            <person name="Moore B."/>
            <person name="Morris P."/>
            <person name="Phuntmart V."/>
            <person name="Puiu D."/>
            <person name="Shetty J."/>
            <person name="Stajich J.E."/>
            <person name="Tripathy S."/>
            <person name="Wawra S."/>
            <person name="van West P."/>
            <person name="Whitty B.R."/>
            <person name="Coutinho P.M."/>
            <person name="Henrissat B."/>
            <person name="Martin F."/>
            <person name="Thomas P.D."/>
            <person name="Tyler B.M."/>
            <person name="De Vries R.P."/>
            <person name="Kamoun S."/>
            <person name="Yandell M."/>
            <person name="Tisserat N."/>
            <person name="Buell C.R."/>
        </authorList>
    </citation>
    <scope>NUCLEOTIDE SEQUENCE</scope>
    <source>
        <strain evidence="5">DAOM:BR144</strain>
    </source>
</reference>
<dbReference type="PROSITE" id="PS51391">
    <property type="entry name" value="CID"/>
    <property type="match status" value="1"/>
</dbReference>
<dbReference type="SMART" id="SM00582">
    <property type="entry name" value="RPR"/>
    <property type="match status" value="1"/>
</dbReference>
<reference evidence="4" key="3">
    <citation type="submission" date="2015-02" db="UniProtKB">
        <authorList>
            <consortium name="EnsemblProtists"/>
        </authorList>
    </citation>
    <scope>IDENTIFICATION</scope>
    <source>
        <strain evidence="4">DAOM BR144</strain>
    </source>
</reference>
<dbReference type="AlphaFoldDB" id="K3WRR8"/>
<dbReference type="GO" id="GO:0031124">
    <property type="term" value="P:mRNA 3'-end processing"/>
    <property type="evidence" value="ECO:0007669"/>
    <property type="project" value="TreeGrafter"/>
</dbReference>
<protein>
    <recommendedName>
        <fullName evidence="3">CID domain-containing protein</fullName>
    </recommendedName>
</protein>
<dbReference type="VEuPathDB" id="FungiDB:PYU1_G007646"/>
<feature type="compositionally biased region" description="Basic and acidic residues" evidence="2">
    <location>
        <begin position="393"/>
        <end position="403"/>
    </location>
</feature>
<feature type="compositionally biased region" description="Polar residues" evidence="2">
    <location>
        <begin position="383"/>
        <end position="392"/>
    </location>
</feature>
<dbReference type="HOGENOM" id="CLU_038322_0_0_1"/>
<feature type="compositionally biased region" description="Basic and acidic residues" evidence="2">
    <location>
        <begin position="453"/>
        <end position="471"/>
    </location>
</feature>
<dbReference type="SUPFAM" id="SSF48464">
    <property type="entry name" value="ENTH/VHS domain"/>
    <property type="match status" value="1"/>
</dbReference>
<reference evidence="5" key="2">
    <citation type="submission" date="2010-04" db="EMBL/GenBank/DDBJ databases">
        <authorList>
            <person name="Buell R."/>
            <person name="Hamilton J."/>
            <person name="Hostetler J."/>
        </authorList>
    </citation>
    <scope>NUCLEOTIDE SEQUENCE [LARGE SCALE GENOMIC DNA]</scope>
    <source>
        <strain evidence="5">DAOM:BR144</strain>
    </source>
</reference>
<evidence type="ECO:0000313" key="5">
    <source>
        <dbReference type="Proteomes" id="UP000019132"/>
    </source>
</evidence>
<dbReference type="CDD" id="cd16981">
    <property type="entry name" value="CID_RPRD_like"/>
    <property type="match status" value="1"/>
</dbReference>
<dbReference type="Proteomes" id="UP000019132">
    <property type="component" value="Unassembled WGS sequence"/>
</dbReference>
<keyword evidence="1" id="KW-0175">Coiled coil</keyword>
<proteinExistence type="predicted"/>
<accession>K3WRR8</accession>
<dbReference type="OMA" id="AEHQIVY"/>
<dbReference type="Pfam" id="PF04818">
    <property type="entry name" value="CID"/>
    <property type="match status" value="1"/>
</dbReference>
<evidence type="ECO:0000256" key="2">
    <source>
        <dbReference type="SAM" id="MobiDB-lite"/>
    </source>
</evidence>
<dbReference type="PANTHER" id="PTHR12460">
    <property type="entry name" value="CYCLIN-DEPENDENT KINASE INHIBITOR-RELATED PROTEIN"/>
    <property type="match status" value="1"/>
</dbReference>
<feature type="domain" description="CID" evidence="3">
    <location>
        <begin position="6"/>
        <end position="139"/>
    </location>
</feature>
<dbReference type="Gene3D" id="1.25.40.90">
    <property type="match status" value="1"/>
</dbReference>